<keyword evidence="4 7" id="KW-0812">Transmembrane</keyword>
<name>A0A6G8Q663_9ACTN</name>
<evidence type="ECO:0000256" key="6">
    <source>
        <dbReference type="ARBA" id="ARBA00023136"/>
    </source>
</evidence>
<comment type="similarity">
    <text evidence="7">Belongs to the binding-protein-dependent transport system permease family.</text>
</comment>
<evidence type="ECO:0000259" key="8">
    <source>
        <dbReference type="PROSITE" id="PS50928"/>
    </source>
</evidence>
<dbReference type="PROSITE" id="PS50928">
    <property type="entry name" value="ABC_TM1"/>
    <property type="match status" value="1"/>
</dbReference>
<comment type="subcellular location">
    <subcellularLocation>
        <location evidence="1 7">Cell membrane</location>
        <topology evidence="1 7">Multi-pass membrane protein</topology>
    </subcellularLocation>
</comment>
<dbReference type="EMBL" id="CP045119">
    <property type="protein sequence ID" value="QIN81918.1"/>
    <property type="molecule type" value="Genomic_DNA"/>
</dbReference>
<dbReference type="InterPro" id="IPR035906">
    <property type="entry name" value="MetI-like_sf"/>
</dbReference>
<organism evidence="9 10">
    <name type="scientific">Rubrobacter tropicus</name>
    <dbReference type="NCBI Taxonomy" id="2653851"/>
    <lineage>
        <taxon>Bacteria</taxon>
        <taxon>Bacillati</taxon>
        <taxon>Actinomycetota</taxon>
        <taxon>Rubrobacteria</taxon>
        <taxon>Rubrobacterales</taxon>
        <taxon>Rubrobacteraceae</taxon>
        <taxon>Rubrobacter</taxon>
    </lineage>
</organism>
<keyword evidence="3" id="KW-1003">Cell membrane</keyword>
<evidence type="ECO:0000256" key="3">
    <source>
        <dbReference type="ARBA" id="ARBA00022475"/>
    </source>
</evidence>
<feature type="transmembrane region" description="Helical" evidence="7">
    <location>
        <begin position="197"/>
        <end position="216"/>
    </location>
</feature>
<dbReference type="AlphaFoldDB" id="A0A6G8Q663"/>
<feature type="transmembrane region" description="Helical" evidence="7">
    <location>
        <begin position="305"/>
        <end position="327"/>
    </location>
</feature>
<proteinExistence type="inferred from homology"/>
<feature type="transmembrane region" description="Helical" evidence="7">
    <location>
        <begin position="101"/>
        <end position="122"/>
    </location>
</feature>
<dbReference type="GO" id="GO:0005886">
    <property type="term" value="C:plasma membrane"/>
    <property type="evidence" value="ECO:0007669"/>
    <property type="project" value="UniProtKB-SubCell"/>
</dbReference>
<dbReference type="Pfam" id="PF19300">
    <property type="entry name" value="BPD_transp_1_N"/>
    <property type="match status" value="1"/>
</dbReference>
<keyword evidence="5 7" id="KW-1133">Transmembrane helix</keyword>
<keyword evidence="6 7" id="KW-0472">Membrane</keyword>
<evidence type="ECO:0000313" key="9">
    <source>
        <dbReference type="EMBL" id="QIN81918.1"/>
    </source>
</evidence>
<evidence type="ECO:0000256" key="4">
    <source>
        <dbReference type="ARBA" id="ARBA00022692"/>
    </source>
</evidence>
<dbReference type="Proteomes" id="UP000501452">
    <property type="component" value="Chromosome"/>
</dbReference>
<feature type="domain" description="ABC transmembrane type-1" evidence="8">
    <location>
        <begin position="95"/>
        <end position="324"/>
    </location>
</feature>
<sequence length="333" mass="36254">MATFIGRRILQLIPVLLGVSLVVFFMVRAIPGDPAQILLGQTATPEAVREVRARLGLDEPIIVQYLLFLRDAATGDLGDSLVEGKPVTAALLDKFPATLELALAALLFAVVIGVPIGVIAAVRQYSLLDRITSVIALTGVSMPIFWLAMVFVVIFTVNLELLPFPGRVGNDVSFTSYTGVYTVDTLITLNFPAFWDVLKHLILPAVALGTIPMAVVTRMTRSSMLEVMNEDYVRTARAKGVVPWRVVFRHALRNAMLPTVTVIGLQFGLLMGGAILTETIFTWNGIGQFAIQSIDGRDYAGIQGVVLYGAVFFVLINLLVDVLYAVLDPRVRL</sequence>
<feature type="transmembrane region" description="Helical" evidence="7">
    <location>
        <begin position="12"/>
        <end position="30"/>
    </location>
</feature>
<keyword evidence="2 7" id="KW-0813">Transport</keyword>
<dbReference type="KEGG" id="rub:GBA63_04120"/>
<evidence type="ECO:0000256" key="7">
    <source>
        <dbReference type="RuleBase" id="RU363032"/>
    </source>
</evidence>
<feature type="transmembrane region" description="Helical" evidence="7">
    <location>
        <begin position="134"/>
        <end position="157"/>
    </location>
</feature>
<accession>A0A6G8Q663</accession>
<dbReference type="Pfam" id="PF00528">
    <property type="entry name" value="BPD_transp_1"/>
    <property type="match status" value="1"/>
</dbReference>
<dbReference type="Gene3D" id="1.10.3720.10">
    <property type="entry name" value="MetI-like"/>
    <property type="match status" value="1"/>
</dbReference>
<dbReference type="CDD" id="cd06261">
    <property type="entry name" value="TM_PBP2"/>
    <property type="match status" value="1"/>
</dbReference>
<evidence type="ECO:0000313" key="10">
    <source>
        <dbReference type="Proteomes" id="UP000501452"/>
    </source>
</evidence>
<protein>
    <submittedName>
        <fullName evidence="9">ABC transporter permease subunit</fullName>
    </submittedName>
</protein>
<evidence type="ECO:0000256" key="5">
    <source>
        <dbReference type="ARBA" id="ARBA00022989"/>
    </source>
</evidence>
<dbReference type="InterPro" id="IPR000515">
    <property type="entry name" value="MetI-like"/>
</dbReference>
<dbReference type="SUPFAM" id="SSF161098">
    <property type="entry name" value="MetI-like"/>
    <property type="match status" value="1"/>
</dbReference>
<dbReference type="GO" id="GO:0055085">
    <property type="term" value="P:transmembrane transport"/>
    <property type="evidence" value="ECO:0007669"/>
    <property type="project" value="InterPro"/>
</dbReference>
<feature type="transmembrane region" description="Helical" evidence="7">
    <location>
        <begin position="255"/>
        <end position="276"/>
    </location>
</feature>
<dbReference type="PANTHER" id="PTHR43163:SF6">
    <property type="entry name" value="DIPEPTIDE TRANSPORT SYSTEM PERMEASE PROTEIN DPPB-RELATED"/>
    <property type="match status" value="1"/>
</dbReference>
<keyword evidence="10" id="KW-1185">Reference proteome</keyword>
<dbReference type="PANTHER" id="PTHR43163">
    <property type="entry name" value="DIPEPTIDE TRANSPORT SYSTEM PERMEASE PROTEIN DPPB-RELATED"/>
    <property type="match status" value="1"/>
</dbReference>
<gene>
    <name evidence="9" type="ORF">GBA63_04120</name>
</gene>
<evidence type="ECO:0000256" key="2">
    <source>
        <dbReference type="ARBA" id="ARBA00022448"/>
    </source>
</evidence>
<reference evidence="9 10" key="1">
    <citation type="submission" date="2019-10" db="EMBL/GenBank/DDBJ databases">
        <title>Rubrobacter sp nov SCSIO 52090 isolated from a deep-sea sediment in the South China Sea.</title>
        <authorList>
            <person name="Chen R.W."/>
        </authorList>
    </citation>
    <scope>NUCLEOTIDE SEQUENCE [LARGE SCALE GENOMIC DNA]</scope>
    <source>
        <strain evidence="9 10">SCSIO 52909</strain>
    </source>
</reference>
<dbReference type="InterPro" id="IPR045621">
    <property type="entry name" value="BPD_transp_1_N"/>
</dbReference>
<evidence type="ECO:0000256" key="1">
    <source>
        <dbReference type="ARBA" id="ARBA00004651"/>
    </source>
</evidence>